<feature type="compositionally biased region" description="Polar residues" evidence="1">
    <location>
        <begin position="606"/>
        <end position="633"/>
    </location>
</feature>
<feature type="compositionally biased region" description="Basic and acidic residues" evidence="1">
    <location>
        <begin position="88"/>
        <end position="97"/>
    </location>
</feature>
<feature type="compositionally biased region" description="Low complexity" evidence="1">
    <location>
        <begin position="378"/>
        <end position="387"/>
    </location>
</feature>
<feature type="compositionally biased region" description="Polar residues" evidence="1">
    <location>
        <begin position="1"/>
        <end position="46"/>
    </location>
</feature>
<sequence length="633" mass="68143">ALAKTMSRQNHPLQHNPSPVNSGTNLQETPSDSKPTDQPSDTSDQLKNGEDKLLTNKGTLPDTSPPCPSETRSEPDLSAPKVKTFARFKVETVKDDPLLLPTETENKSASPEMNNSKTDVVEEKKIEKRGRFQVTKIAVQPAQSTSSEGTSTDVTFSVSSNTNPNITELSSTKPDAADPSANSQTQGEGASDNTKPTSNIGDEILPPTPEIKTNPEKIKNELAALEFDVEYQALIDRQMEEKREYLTIKGYDPEVINFEVHKVRQPHPLLSDAVGSPAFLSVSPPFAGQPSSPVPLFHIGDQTFDAAAAVEVALAKSPLRSDTLRANKTNRLEDLKDLLKYVDFTTQAGSTQSKSDMKKSLNELRQEQEPRWDNNFDSVGSSGVGSSMGTEYLDLTRDTSASNSRKSSIDLTGSQNSISELFQTYQQQQQQYQQAAALGQNHIPNTHLPPNHHNTFQSQTTANPQSMPPQGYNTYYAGQFPFGIHPFAGFQTFPMANQQAVYQQTGLNSAYNSQCMGNTPAYTMSSEFQTQEAMQDSALQANSKPTAAAVTGIPNSVTSSTVNQYVAPAIGQAVTSASNGQPVVTSSLGAALSTAAPSGLNHCPASVTTGRTDPTPTQKSQTVPLQPGQSNSG</sequence>
<feature type="region of interest" description="Disordered" evidence="1">
    <location>
        <begin position="602"/>
        <end position="633"/>
    </location>
</feature>
<feature type="region of interest" description="Disordered" evidence="1">
    <location>
        <begin position="1"/>
        <end position="124"/>
    </location>
</feature>
<feature type="region of interest" description="Disordered" evidence="1">
    <location>
        <begin position="349"/>
        <end position="390"/>
    </location>
</feature>
<feature type="compositionally biased region" description="Polar residues" evidence="1">
    <location>
        <begin position="107"/>
        <end position="118"/>
    </location>
</feature>
<name>A0A0B7AHK7_9EUPU</name>
<feature type="compositionally biased region" description="Polar residues" evidence="1">
    <location>
        <begin position="141"/>
        <end position="173"/>
    </location>
</feature>
<feature type="compositionally biased region" description="Polar residues" evidence="1">
    <location>
        <begin position="180"/>
        <end position="200"/>
    </location>
</feature>
<protein>
    <submittedName>
        <fullName evidence="2">Uncharacterized protein</fullName>
    </submittedName>
</protein>
<evidence type="ECO:0000256" key="1">
    <source>
        <dbReference type="SAM" id="MobiDB-lite"/>
    </source>
</evidence>
<feature type="compositionally biased region" description="Basic and acidic residues" evidence="1">
    <location>
        <begin position="355"/>
        <end position="374"/>
    </location>
</feature>
<dbReference type="AlphaFoldDB" id="A0A0B7AHK7"/>
<gene>
    <name evidence="2" type="primary">ORF115215</name>
</gene>
<dbReference type="EMBL" id="HACG01032535">
    <property type="protein sequence ID" value="CEK79400.1"/>
    <property type="molecule type" value="Transcribed_RNA"/>
</dbReference>
<reference evidence="2" key="1">
    <citation type="submission" date="2014-12" db="EMBL/GenBank/DDBJ databases">
        <title>Insight into the proteome of Arion vulgaris.</title>
        <authorList>
            <person name="Aradska J."/>
            <person name="Bulat T."/>
            <person name="Smidak R."/>
            <person name="Sarate P."/>
            <person name="Gangsoo J."/>
            <person name="Sialana F."/>
            <person name="Bilban M."/>
            <person name="Lubec G."/>
        </authorList>
    </citation>
    <scope>NUCLEOTIDE SEQUENCE</scope>
    <source>
        <tissue evidence="2">Skin</tissue>
    </source>
</reference>
<accession>A0A0B7AHK7</accession>
<feature type="region of interest" description="Disordered" evidence="1">
    <location>
        <begin position="137"/>
        <end position="214"/>
    </location>
</feature>
<feature type="non-terminal residue" evidence="2">
    <location>
        <position position="1"/>
    </location>
</feature>
<evidence type="ECO:0000313" key="2">
    <source>
        <dbReference type="EMBL" id="CEK79400.1"/>
    </source>
</evidence>
<proteinExistence type="predicted"/>
<organism evidence="2">
    <name type="scientific">Arion vulgaris</name>
    <dbReference type="NCBI Taxonomy" id="1028688"/>
    <lineage>
        <taxon>Eukaryota</taxon>
        <taxon>Metazoa</taxon>
        <taxon>Spiralia</taxon>
        <taxon>Lophotrochozoa</taxon>
        <taxon>Mollusca</taxon>
        <taxon>Gastropoda</taxon>
        <taxon>Heterobranchia</taxon>
        <taxon>Euthyneura</taxon>
        <taxon>Panpulmonata</taxon>
        <taxon>Eupulmonata</taxon>
        <taxon>Stylommatophora</taxon>
        <taxon>Helicina</taxon>
        <taxon>Arionoidea</taxon>
        <taxon>Arionidae</taxon>
        <taxon>Arion</taxon>
    </lineage>
</organism>